<dbReference type="EMBL" id="WEIA01000001">
    <property type="protein sequence ID" value="NLR19797.1"/>
    <property type="molecule type" value="Genomic_DNA"/>
</dbReference>
<accession>A0A8I2GW87</accession>
<evidence type="ECO:0000313" key="4">
    <source>
        <dbReference type="Proteomes" id="UP000646877"/>
    </source>
</evidence>
<keyword evidence="5" id="KW-1185">Reference proteome</keyword>
<evidence type="ECO:0008006" key="6">
    <source>
        <dbReference type="Google" id="ProtNLM"/>
    </source>
</evidence>
<evidence type="ECO:0000313" key="2">
    <source>
        <dbReference type="EMBL" id="NLR19797.1"/>
    </source>
</evidence>
<dbReference type="RefSeq" id="WP_130125957.1">
    <property type="nucleotide sequence ID" value="NZ_CBCSDF010000003.1"/>
</dbReference>
<proteinExistence type="predicted"/>
<reference evidence="2" key="1">
    <citation type="submission" date="2019-10" db="EMBL/GenBank/DDBJ databases">
        <authorList>
            <person name="Paulsen S."/>
        </authorList>
    </citation>
    <scope>NUCLEOTIDE SEQUENCE</scope>
    <source>
        <strain evidence="2">LMG 19692</strain>
    </source>
</reference>
<evidence type="ECO:0000313" key="5">
    <source>
        <dbReference type="Proteomes" id="UP001304419"/>
    </source>
</evidence>
<dbReference type="Proteomes" id="UP000646877">
    <property type="component" value="Unassembled WGS sequence"/>
</dbReference>
<sequence>MKVWLVISILFFSSNSLAKCEEQVFRQFDFWLGDWSVTSVGGLESGRNRITREYDGCVIKESYTTELGYRGESINIYDPSTHRWHQTWVDNSGLLLRLDGEFHEGKMVLQGDRKNAAGIKVTDKITWTANPDGTVRQVWQSKQGVDKWQIVFDGLYKKETEK</sequence>
<organism evidence="2 4">
    <name type="scientific">Pseudoalteromonas maricaloris</name>
    <dbReference type="NCBI Taxonomy" id="184924"/>
    <lineage>
        <taxon>Bacteria</taxon>
        <taxon>Pseudomonadati</taxon>
        <taxon>Pseudomonadota</taxon>
        <taxon>Gammaproteobacteria</taxon>
        <taxon>Alteromonadales</taxon>
        <taxon>Pseudoalteromonadaceae</taxon>
        <taxon>Pseudoalteromonas</taxon>
    </lineage>
</organism>
<feature type="signal peptide" evidence="1">
    <location>
        <begin position="1"/>
        <end position="18"/>
    </location>
</feature>
<keyword evidence="1" id="KW-0732">Signal</keyword>
<feature type="chain" id="PRO_5034572948" description="DUF1579 domain-containing protein" evidence="1">
    <location>
        <begin position="19"/>
        <end position="162"/>
    </location>
</feature>
<evidence type="ECO:0000256" key="1">
    <source>
        <dbReference type="SAM" id="SignalP"/>
    </source>
</evidence>
<name>A0A8I2GW87_9GAMM</name>
<dbReference type="AlphaFoldDB" id="A0A8I2GW87"/>
<protein>
    <recommendedName>
        <fullName evidence="6">DUF1579 domain-containing protein</fullName>
    </recommendedName>
</protein>
<gene>
    <name evidence="2" type="ORF">F9Y85_00315</name>
    <name evidence="3" type="ORF">R5H13_13255</name>
</gene>
<dbReference type="Proteomes" id="UP001304419">
    <property type="component" value="Chromosome 1"/>
</dbReference>
<reference evidence="3 5" key="2">
    <citation type="submission" date="2023-10" db="EMBL/GenBank/DDBJ databases">
        <title>To unveil natural product biosynthetic capacity in Pseudoalteromonas.</title>
        <authorList>
            <person name="Wang J."/>
        </authorList>
    </citation>
    <scope>NUCLEOTIDE SEQUENCE [LARGE SCALE GENOMIC DNA]</scope>
    <source>
        <strain evidence="3 5">DSM 15914</strain>
    </source>
</reference>
<evidence type="ECO:0000313" key="3">
    <source>
        <dbReference type="EMBL" id="WOX27618.1"/>
    </source>
</evidence>
<dbReference type="EMBL" id="CP137578">
    <property type="protein sequence ID" value="WOX27618.1"/>
    <property type="molecule type" value="Genomic_DNA"/>
</dbReference>